<reference evidence="2" key="1">
    <citation type="submission" date="2017-02" db="UniProtKB">
        <authorList>
            <consortium name="WormBaseParasite"/>
        </authorList>
    </citation>
    <scope>IDENTIFICATION</scope>
</reference>
<dbReference type="AlphaFoldDB" id="A0A0N5A6T6"/>
<name>A0A0N5A6T6_PARTI</name>
<keyword evidence="1" id="KW-1185">Reference proteome</keyword>
<evidence type="ECO:0000313" key="1">
    <source>
        <dbReference type="Proteomes" id="UP000038045"/>
    </source>
</evidence>
<dbReference type="WBParaSite" id="PTRK_0001770425.1">
    <property type="protein sequence ID" value="PTRK_0001770425.1"/>
    <property type="gene ID" value="PTRK_0001770425"/>
</dbReference>
<protein>
    <submittedName>
        <fullName evidence="2">Uncharacterized protein</fullName>
    </submittedName>
</protein>
<proteinExistence type="predicted"/>
<organism evidence="1 2">
    <name type="scientific">Parastrongyloides trichosuri</name>
    <name type="common">Possum-specific nematode worm</name>
    <dbReference type="NCBI Taxonomy" id="131310"/>
    <lineage>
        <taxon>Eukaryota</taxon>
        <taxon>Metazoa</taxon>
        <taxon>Ecdysozoa</taxon>
        <taxon>Nematoda</taxon>
        <taxon>Chromadorea</taxon>
        <taxon>Rhabditida</taxon>
        <taxon>Tylenchina</taxon>
        <taxon>Panagrolaimomorpha</taxon>
        <taxon>Strongyloidoidea</taxon>
        <taxon>Strongyloididae</taxon>
        <taxon>Parastrongyloides</taxon>
    </lineage>
</organism>
<evidence type="ECO:0000313" key="2">
    <source>
        <dbReference type="WBParaSite" id="PTRK_0001770425.1"/>
    </source>
</evidence>
<dbReference type="Proteomes" id="UP000038045">
    <property type="component" value="Unplaced"/>
</dbReference>
<sequence length="33" mass="4024">MQNILRINIEKYLVMNGNKPRRILLQQPMLQEK</sequence>
<accession>A0A0N5A6T6</accession>